<dbReference type="AlphaFoldDB" id="A0A4U7BMJ0"/>
<sequence length="250" mass="28490">MLAFFKGLGIGFLCLLLFIAGVVFNVEFLETKNSNQALNFSRNIEVNTNLKPDEFYANINFWANENLDTKITLNDEEKSQIADTFNQITQRIKKDNFCSGGSFSLEPNFSYKDGMQTIKGQRLNANLECVIKENELDNFNRFLNDLNSIIKKSPFVGVSIPTLEPKFSKELLEENKEKLYSKLLQKAYSYEEIYSKDLNKSCILQTLKANLDPNISPRIFAAKSNDMQLTLPNIKDAKQSLSATALFDCR</sequence>
<protein>
    <recommendedName>
        <fullName evidence="3">Periplasmic protein</fullName>
    </recommendedName>
</protein>
<reference evidence="1 2" key="1">
    <citation type="submission" date="2018-05" db="EMBL/GenBank/DDBJ databases">
        <title>Novel Campyloabacter and Helicobacter Species and Strains.</title>
        <authorList>
            <person name="Mannion A.J."/>
            <person name="Shen Z."/>
            <person name="Fox J.G."/>
        </authorList>
    </citation>
    <scope>NUCLEOTIDE SEQUENCE [LARGE SCALE GENOMIC DNA]</scope>
    <source>
        <strain evidence="2">MIT17-670</strain>
    </source>
</reference>
<evidence type="ECO:0000313" key="1">
    <source>
        <dbReference type="EMBL" id="TKX32959.1"/>
    </source>
</evidence>
<dbReference type="Proteomes" id="UP000310353">
    <property type="component" value="Unassembled WGS sequence"/>
</dbReference>
<proteinExistence type="predicted"/>
<dbReference type="OrthoDB" id="5360249at2"/>
<evidence type="ECO:0000313" key="2">
    <source>
        <dbReference type="Proteomes" id="UP000310353"/>
    </source>
</evidence>
<dbReference type="RefSeq" id="WP_137621656.1">
    <property type="nucleotide sequence ID" value="NZ_NXMA01000002.1"/>
</dbReference>
<gene>
    <name evidence="1" type="ORF">CQA76_01345</name>
</gene>
<evidence type="ECO:0008006" key="3">
    <source>
        <dbReference type="Google" id="ProtNLM"/>
    </source>
</evidence>
<organism evidence="1 2">
    <name type="scientific">Campylobacter aviculae</name>
    <dbReference type="NCBI Taxonomy" id="2510190"/>
    <lineage>
        <taxon>Bacteria</taxon>
        <taxon>Pseudomonadati</taxon>
        <taxon>Campylobacterota</taxon>
        <taxon>Epsilonproteobacteria</taxon>
        <taxon>Campylobacterales</taxon>
        <taxon>Campylobacteraceae</taxon>
        <taxon>Campylobacter</taxon>
    </lineage>
</organism>
<comment type="caution">
    <text evidence="1">The sequence shown here is derived from an EMBL/GenBank/DDBJ whole genome shotgun (WGS) entry which is preliminary data.</text>
</comment>
<accession>A0A4U7BMJ0</accession>
<keyword evidence="2" id="KW-1185">Reference proteome</keyword>
<dbReference type="EMBL" id="NXMA01000002">
    <property type="protein sequence ID" value="TKX32959.1"/>
    <property type="molecule type" value="Genomic_DNA"/>
</dbReference>
<name>A0A4U7BMJ0_9BACT</name>